<evidence type="ECO:0000259" key="7">
    <source>
        <dbReference type="PROSITE" id="PS50112"/>
    </source>
</evidence>
<dbReference type="CDD" id="cd00075">
    <property type="entry name" value="HATPase"/>
    <property type="match status" value="1"/>
</dbReference>
<dbReference type="SMART" id="SM00388">
    <property type="entry name" value="HisKA"/>
    <property type="match status" value="1"/>
</dbReference>
<dbReference type="InterPro" id="IPR005467">
    <property type="entry name" value="His_kinase_dom"/>
</dbReference>
<dbReference type="SMART" id="SM00387">
    <property type="entry name" value="HATPase_c"/>
    <property type="match status" value="1"/>
</dbReference>
<reference evidence="8 9" key="1">
    <citation type="submission" date="2020-08" db="EMBL/GenBank/DDBJ databases">
        <title>Bridging the membrane lipid divide: bacteria of the FCB group superphylum have the potential to synthesize archaeal ether lipids.</title>
        <authorList>
            <person name="Villanueva L."/>
            <person name="Von Meijenfeldt F.A.B."/>
            <person name="Westbye A.B."/>
            <person name="Yadav S."/>
            <person name="Hopmans E.C."/>
            <person name="Dutilh B.E."/>
            <person name="Sinninghe Damste J.S."/>
        </authorList>
    </citation>
    <scope>NUCLEOTIDE SEQUENCE [LARGE SCALE GENOMIC DNA]</scope>
    <source>
        <strain evidence="8">NIOZ-UU36</strain>
    </source>
</reference>
<dbReference type="EC" id="2.7.13.3" evidence="2"/>
<dbReference type="InterPro" id="IPR052023">
    <property type="entry name" value="Histidine_kinase_KdpD"/>
</dbReference>
<keyword evidence="5" id="KW-0902">Two-component regulatory system</keyword>
<dbReference type="EMBL" id="JACNJN010000146">
    <property type="protein sequence ID" value="MBC8336201.1"/>
    <property type="molecule type" value="Genomic_DNA"/>
</dbReference>
<dbReference type="InterPro" id="IPR004358">
    <property type="entry name" value="Sig_transdc_His_kin-like_C"/>
</dbReference>
<comment type="catalytic activity">
    <reaction evidence="1">
        <text>ATP + protein L-histidine = ADP + protein N-phospho-L-histidine.</text>
        <dbReference type="EC" id="2.7.13.3"/>
    </reaction>
</comment>
<dbReference type="SUPFAM" id="SSF55874">
    <property type="entry name" value="ATPase domain of HSP90 chaperone/DNA topoisomerase II/histidine kinase"/>
    <property type="match status" value="1"/>
</dbReference>
<dbReference type="InterPro" id="IPR003594">
    <property type="entry name" value="HATPase_dom"/>
</dbReference>
<dbReference type="PROSITE" id="PS50112">
    <property type="entry name" value="PAS"/>
    <property type="match status" value="1"/>
</dbReference>
<dbReference type="Pfam" id="PF02518">
    <property type="entry name" value="HATPase_c"/>
    <property type="match status" value="1"/>
</dbReference>
<dbReference type="InterPro" id="IPR000014">
    <property type="entry name" value="PAS"/>
</dbReference>
<dbReference type="CDD" id="cd00082">
    <property type="entry name" value="HisKA"/>
    <property type="match status" value="1"/>
</dbReference>
<comment type="caution">
    <text evidence="8">The sequence shown here is derived from an EMBL/GenBank/DDBJ whole genome shotgun (WGS) entry which is preliminary data.</text>
</comment>
<evidence type="ECO:0000256" key="4">
    <source>
        <dbReference type="ARBA" id="ARBA00022777"/>
    </source>
</evidence>
<evidence type="ECO:0000256" key="2">
    <source>
        <dbReference type="ARBA" id="ARBA00012438"/>
    </source>
</evidence>
<keyword evidence="4" id="KW-0808">Transferase</keyword>
<dbReference type="PROSITE" id="PS50109">
    <property type="entry name" value="HIS_KIN"/>
    <property type="match status" value="1"/>
</dbReference>
<dbReference type="AlphaFoldDB" id="A0A8J6NIK9"/>
<dbReference type="InterPro" id="IPR029016">
    <property type="entry name" value="GAF-like_dom_sf"/>
</dbReference>
<evidence type="ECO:0000256" key="3">
    <source>
        <dbReference type="ARBA" id="ARBA00022553"/>
    </source>
</evidence>
<dbReference type="InterPro" id="IPR003018">
    <property type="entry name" value="GAF"/>
</dbReference>
<dbReference type="GO" id="GO:0000155">
    <property type="term" value="F:phosphorelay sensor kinase activity"/>
    <property type="evidence" value="ECO:0007669"/>
    <property type="project" value="InterPro"/>
</dbReference>
<evidence type="ECO:0000256" key="5">
    <source>
        <dbReference type="ARBA" id="ARBA00023012"/>
    </source>
</evidence>
<evidence type="ECO:0000313" key="9">
    <source>
        <dbReference type="Proteomes" id="UP000614469"/>
    </source>
</evidence>
<keyword evidence="4" id="KW-0418">Kinase</keyword>
<dbReference type="Pfam" id="PF13426">
    <property type="entry name" value="PAS_9"/>
    <property type="match status" value="1"/>
</dbReference>
<dbReference type="PANTHER" id="PTHR45569">
    <property type="entry name" value="SENSOR PROTEIN KDPD"/>
    <property type="match status" value="1"/>
</dbReference>
<dbReference type="InterPro" id="IPR003661">
    <property type="entry name" value="HisK_dim/P_dom"/>
</dbReference>
<dbReference type="InterPro" id="IPR035965">
    <property type="entry name" value="PAS-like_dom_sf"/>
</dbReference>
<dbReference type="Gene3D" id="3.30.565.10">
    <property type="entry name" value="Histidine kinase-like ATPase, C-terminal domain"/>
    <property type="match status" value="1"/>
</dbReference>
<evidence type="ECO:0000259" key="6">
    <source>
        <dbReference type="PROSITE" id="PS50109"/>
    </source>
</evidence>
<dbReference type="PRINTS" id="PR00344">
    <property type="entry name" value="BCTRLSENSOR"/>
</dbReference>
<dbReference type="InterPro" id="IPR036890">
    <property type="entry name" value="HATPase_C_sf"/>
</dbReference>
<feature type="domain" description="Histidine kinase" evidence="6">
    <location>
        <begin position="471"/>
        <end position="687"/>
    </location>
</feature>
<dbReference type="CDD" id="cd00130">
    <property type="entry name" value="PAS"/>
    <property type="match status" value="1"/>
</dbReference>
<dbReference type="SUPFAM" id="SSF47384">
    <property type="entry name" value="Homodimeric domain of signal transducing histidine kinase"/>
    <property type="match status" value="1"/>
</dbReference>
<proteinExistence type="predicted"/>
<dbReference type="PANTHER" id="PTHR45569:SF1">
    <property type="entry name" value="SENSOR PROTEIN KDPD"/>
    <property type="match status" value="1"/>
</dbReference>
<keyword evidence="3" id="KW-0597">Phosphoprotein</keyword>
<evidence type="ECO:0000313" key="8">
    <source>
        <dbReference type="EMBL" id="MBC8336201.1"/>
    </source>
</evidence>
<dbReference type="GO" id="GO:0005886">
    <property type="term" value="C:plasma membrane"/>
    <property type="evidence" value="ECO:0007669"/>
    <property type="project" value="TreeGrafter"/>
</dbReference>
<dbReference type="Pfam" id="PF01590">
    <property type="entry name" value="GAF"/>
    <property type="match status" value="1"/>
</dbReference>
<dbReference type="Pfam" id="PF00512">
    <property type="entry name" value="HisKA"/>
    <property type="match status" value="1"/>
</dbReference>
<dbReference type="SUPFAM" id="SSF55781">
    <property type="entry name" value="GAF domain-like"/>
    <property type="match status" value="2"/>
</dbReference>
<name>A0A8J6NIK9_9CHLR</name>
<evidence type="ECO:0000256" key="1">
    <source>
        <dbReference type="ARBA" id="ARBA00000085"/>
    </source>
</evidence>
<dbReference type="InterPro" id="IPR036097">
    <property type="entry name" value="HisK_dim/P_sf"/>
</dbReference>
<gene>
    <name evidence="8" type="ORF">H8E29_13115</name>
</gene>
<dbReference type="SUPFAM" id="SSF55785">
    <property type="entry name" value="PYP-like sensor domain (PAS domain)"/>
    <property type="match status" value="1"/>
</dbReference>
<sequence length="689" mass="76070">MTTDHTQNLLELLYRVSREVATVLDLRTVLQRVLIAAIDNVGGERGSIVVMDGHGNPLHSVIVYGQRIQDDTTQQLRATVERGLAGWVVRNRKSALVPDTSLDERWLHRPDDDVEQSGAKAAICVPLIAHEEIVGVMTIVHSMPNAFDNGHLELMQAIADQTGVAILNARLYTESQRQARVMTALAEGAVTINASLQMDDVYHRILNQASQALQVETVALALQEGPGGDFVFHAATGDNAGSIIGKRVPANKGVIGKMVREGRGIVIPALKEKNPFAKGDFFDEIESNVIAVAPIQAQGKIIGVMEAINPISGVFDPDALLVMTGIGSLAGTTIQNAQLFEQVEETQKRYRELFNDSIDPILITDWDGLILEANRKALSLCGYDTNAIRKLKIEEIHVIDWDSVGKEFDYLRDNHTATYEAILQVKDGDGIPVEVYLHNVNFENEQVIQWTFRNITERKALDALRDDLASMIYHDLRSPLSNVISSLDLLDSLLVDKDEATDSLIKIVGRSTARMERLISSLLDISRLETGQPIATQQGHSPKKLVQDAFDAVTPGTETRRQNLYKILPDDLPNIWVDGDMISRVLINLIENSSKFTPIEGNIEVGAKVDGEWLQLWVEDNGIGISSEDRAQIFEKFVRVKGKEKISGLGVGLAFCRLAVEGHGGKIWVDNDYQAGTRININLPIKKNK</sequence>
<dbReference type="Gene3D" id="1.10.287.130">
    <property type="match status" value="1"/>
</dbReference>
<accession>A0A8J6NIK9</accession>
<dbReference type="SMART" id="SM00065">
    <property type="entry name" value="GAF"/>
    <property type="match status" value="2"/>
</dbReference>
<dbReference type="Gene3D" id="3.30.450.20">
    <property type="entry name" value="PAS domain"/>
    <property type="match status" value="1"/>
</dbReference>
<feature type="domain" description="PAS" evidence="7">
    <location>
        <begin position="346"/>
        <end position="388"/>
    </location>
</feature>
<dbReference type="NCBIfam" id="TIGR00229">
    <property type="entry name" value="sensory_box"/>
    <property type="match status" value="1"/>
</dbReference>
<dbReference type="Gene3D" id="3.30.450.40">
    <property type="match status" value="2"/>
</dbReference>
<dbReference type="Proteomes" id="UP000614469">
    <property type="component" value="Unassembled WGS sequence"/>
</dbReference>
<protein>
    <recommendedName>
        <fullName evidence="2">histidine kinase</fullName>
        <ecNumber evidence="2">2.7.13.3</ecNumber>
    </recommendedName>
</protein>
<organism evidence="8 9">
    <name type="scientific">Candidatus Desulfolinea nitratireducens</name>
    <dbReference type="NCBI Taxonomy" id="2841698"/>
    <lineage>
        <taxon>Bacteria</taxon>
        <taxon>Bacillati</taxon>
        <taxon>Chloroflexota</taxon>
        <taxon>Anaerolineae</taxon>
        <taxon>Anaerolineales</taxon>
        <taxon>Anaerolineales incertae sedis</taxon>
        <taxon>Candidatus Desulfolinea</taxon>
    </lineage>
</organism>
<dbReference type="Pfam" id="PF13185">
    <property type="entry name" value="GAF_2"/>
    <property type="match status" value="1"/>
</dbReference>